<name>A0ACB7ZSU5_9AGAM</name>
<comment type="caution">
    <text evidence="1">The sequence shown here is derived from an EMBL/GenBank/DDBJ whole genome shotgun (WGS) entry which is preliminary data.</text>
</comment>
<gene>
    <name evidence="1" type="ORF">BJ138DRAFT_82227</name>
</gene>
<keyword evidence="2" id="KW-1185">Reference proteome</keyword>
<evidence type="ECO:0000313" key="1">
    <source>
        <dbReference type="EMBL" id="KAH7903772.1"/>
    </source>
</evidence>
<proteinExistence type="predicted"/>
<dbReference type="EMBL" id="MU268768">
    <property type="protein sequence ID" value="KAH7903772.1"/>
    <property type="molecule type" value="Genomic_DNA"/>
</dbReference>
<feature type="non-terminal residue" evidence="1">
    <location>
        <position position="111"/>
    </location>
</feature>
<organism evidence="1 2">
    <name type="scientific">Hygrophoropsis aurantiaca</name>
    <dbReference type="NCBI Taxonomy" id="72124"/>
    <lineage>
        <taxon>Eukaryota</taxon>
        <taxon>Fungi</taxon>
        <taxon>Dikarya</taxon>
        <taxon>Basidiomycota</taxon>
        <taxon>Agaricomycotina</taxon>
        <taxon>Agaricomycetes</taxon>
        <taxon>Agaricomycetidae</taxon>
        <taxon>Boletales</taxon>
        <taxon>Coniophorineae</taxon>
        <taxon>Hygrophoropsidaceae</taxon>
        <taxon>Hygrophoropsis</taxon>
    </lineage>
</organism>
<dbReference type="Proteomes" id="UP000790377">
    <property type="component" value="Unassembled WGS sequence"/>
</dbReference>
<accession>A0ACB7ZSU5</accession>
<protein>
    <submittedName>
        <fullName evidence="1">Uncharacterized protein</fullName>
    </submittedName>
</protein>
<sequence>MRMQRIVGPKPSNSSSSFHLNFCPAQLRHPLPFLCVRGPFCFPFSLAFIRFLCFVVLFAFLFHSLLFAFYATMQSFFWVFQTLLYFCFGNSGSCMVLNTVAFNVLFLLFQK</sequence>
<reference evidence="1" key="1">
    <citation type="journal article" date="2021" name="New Phytol.">
        <title>Evolutionary innovations through gain and loss of genes in the ectomycorrhizal Boletales.</title>
        <authorList>
            <person name="Wu G."/>
            <person name="Miyauchi S."/>
            <person name="Morin E."/>
            <person name="Kuo A."/>
            <person name="Drula E."/>
            <person name="Varga T."/>
            <person name="Kohler A."/>
            <person name="Feng B."/>
            <person name="Cao Y."/>
            <person name="Lipzen A."/>
            <person name="Daum C."/>
            <person name="Hundley H."/>
            <person name="Pangilinan J."/>
            <person name="Johnson J."/>
            <person name="Barry K."/>
            <person name="LaButti K."/>
            <person name="Ng V."/>
            <person name="Ahrendt S."/>
            <person name="Min B."/>
            <person name="Choi I.G."/>
            <person name="Park H."/>
            <person name="Plett J.M."/>
            <person name="Magnuson J."/>
            <person name="Spatafora J.W."/>
            <person name="Nagy L.G."/>
            <person name="Henrissat B."/>
            <person name="Grigoriev I.V."/>
            <person name="Yang Z.L."/>
            <person name="Xu J."/>
            <person name="Martin F.M."/>
        </authorList>
    </citation>
    <scope>NUCLEOTIDE SEQUENCE</scope>
    <source>
        <strain evidence="1">ATCC 28755</strain>
    </source>
</reference>
<evidence type="ECO:0000313" key="2">
    <source>
        <dbReference type="Proteomes" id="UP000790377"/>
    </source>
</evidence>